<organism evidence="2">
    <name type="scientific">Siphoviridae sp. ctbQZ1</name>
    <dbReference type="NCBI Taxonomy" id="2827581"/>
    <lineage>
        <taxon>Viruses</taxon>
        <taxon>Duplodnaviria</taxon>
        <taxon>Heunggongvirae</taxon>
        <taxon>Uroviricota</taxon>
        <taxon>Caudoviricetes</taxon>
    </lineage>
</organism>
<dbReference type="InterPro" id="IPR001387">
    <property type="entry name" value="Cro/C1-type_HTH"/>
</dbReference>
<accession>A0A8S5LNA5</accession>
<dbReference type="EMBL" id="BK015881">
    <property type="protein sequence ID" value="DAD71344.1"/>
    <property type="molecule type" value="Genomic_DNA"/>
</dbReference>
<evidence type="ECO:0000259" key="1">
    <source>
        <dbReference type="Pfam" id="PF13443"/>
    </source>
</evidence>
<dbReference type="Pfam" id="PF13443">
    <property type="entry name" value="HTH_26"/>
    <property type="match status" value="1"/>
</dbReference>
<feature type="domain" description="HTH cro/C1-type" evidence="1">
    <location>
        <begin position="28"/>
        <end position="67"/>
    </location>
</feature>
<proteinExistence type="predicted"/>
<protein>
    <recommendedName>
        <fullName evidence="1">HTH cro/C1-type domain-containing protein</fullName>
    </recommendedName>
</protein>
<evidence type="ECO:0000313" key="2">
    <source>
        <dbReference type="EMBL" id="DAD71344.1"/>
    </source>
</evidence>
<name>A0A8S5LNA5_9CAUD</name>
<sequence length="81" mass="9425">MLKYRFDVGDALERIGFNSYMAKTSGLLSQETLKKIKREDTNINAKSINNLCLLLDMQPKDIFIYVESPEDLELKKKLQKK</sequence>
<reference evidence="2" key="1">
    <citation type="journal article" date="2021" name="Proc. Natl. Acad. Sci. U.S.A.">
        <title>A Catalog of Tens of Thousands of Viruses from Human Metagenomes Reveals Hidden Associations with Chronic Diseases.</title>
        <authorList>
            <person name="Tisza M.J."/>
            <person name="Buck C.B."/>
        </authorList>
    </citation>
    <scope>NUCLEOTIDE SEQUENCE</scope>
    <source>
        <strain evidence="2">CtbQZ1</strain>
    </source>
</reference>